<name>A0A1M6PMB8_9FIRM</name>
<dbReference type="RefSeq" id="WP_143158946.1">
    <property type="nucleotide sequence ID" value="NZ_FRAH01000015.1"/>
</dbReference>
<protein>
    <submittedName>
        <fullName evidence="1">Uncharacterized protein</fullName>
    </submittedName>
</protein>
<accession>A0A1M6PMB8</accession>
<keyword evidence="2" id="KW-1185">Reference proteome</keyword>
<evidence type="ECO:0000313" key="2">
    <source>
        <dbReference type="Proteomes" id="UP000183975"/>
    </source>
</evidence>
<proteinExistence type="predicted"/>
<evidence type="ECO:0000313" key="1">
    <source>
        <dbReference type="EMBL" id="SHK09085.1"/>
    </source>
</evidence>
<gene>
    <name evidence="1" type="ORF">SAMN02745138_01118</name>
</gene>
<dbReference type="AlphaFoldDB" id="A0A1M6PMB8"/>
<dbReference type="EMBL" id="FRAH01000015">
    <property type="protein sequence ID" value="SHK09085.1"/>
    <property type="molecule type" value="Genomic_DNA"/>
</dbReference>
<dbReference type="Proteomes" id="UP000183975">
    <property type="component" value="Unassembled WGS sequence"/>
</dbReference>
<reference evidence="1 2" key="1">
    <citation type="submission" date="2016-11" db="EMBL/GenBank/DDBJ databases">
        <authorList>
            <person name="Jaros S."/>
            <person name="Januszkiewicz K."/>
            <person name="Wedrychowicz H."/>
        </authorList>
    </citation>
    <scope>NUCLEOTIDE SEQUENCE [LARGE SCALE GENOMIC DNA]</scope>
    <source>
        <strain evidence="1 2">DSM 14214</strain>
    </source>
</reference>
<sequence length="239" mass="28965">MQDTDPNVKAEGKRLWKAICFPDKKLEEKFGQKEYWVEQYNKKYEKIVDSWYDMPLGYKTIDCFIPEETAFFEYILEQMPFLIEWNGKKKKLFKLLRAGYWEVLDLEVRKNILLMLNRILCLEKESATKLILTHTGDEEFNLEKVIFKLLYPNYYRIKKYLDEIEANAGYIGQLDWNRDVSLEYLEKSLLDINEKMQDLYNHCFVPINTEDFDNDMEFFLKTTYEKFENKKNQDKKHVV</sequence>
<organism evidence="1 2">
    <name type="scientific">Anaerotignum lactatifermentans DSM 14214</name>
    <dbReference type="NCBI Taxonomy" id="1121323"/>
    <lineage>
        <taxon>Bacteria</taxon>
        <taxon>Bacillati</taxon>
        <taxon>Bacillota</taxon>
        <taxon>Clostridia</taxon>
        <taxon>Lachnospirales</taxon>
        <taxon>Anaerotignaceae</taxon>
        <taxon>Anaerotignum</taxon>
    </lineage>
</organism>